<evidence type="ECO:0000313" key="7">
    <source>
        <dbReference type="Proteomes" id="UP000243459"/>
    </source>
</evidence>
<evidence type="ECO:0000313" key="6">
    <source>
        <dbReference type="EMBL" id="ONK69783.1"/>
    </source>
</evidence>
<evidence type="ECO:0000256" key="1">
    <source>
        <dbReference type="ARBA" id="ARBA00008140"/>
    </source>
</evidence>
<dbReference type="PANTHER" id="PTHR12378:SF80">
    <property type="entry name" value="IP06716P-RELATED"/>
    <property type="match status" value="1"/>
</dbReference>
<keyword evidence="7" id="KW-1185">Reference proteome</keyword>
<dbReference type="GO" id="GO:0101005">
    <property type="term" value="F:deubiquitinase activity"/>
    <property type="evidence" value="ECO:0007669"/>
    <property type="project" value="TreeGrafter"/>
</dbReference>
<dbReference type="Gramene" id="ONK69783">
    <property type="protein sequence ID" value="ONK69783"/>
    <property type="gene ID" value="A4U43_C05F26670"/>
</dbReference>
<name>A0A5P1EWB0_ASPOF</name>
<keyword evidence="3" id="KW-0378">Hydrolase</keyword>
<keyword evidence="2" id="KW-0645">Protease</keyword>
<feature type="compositionally biased region" description="Polar residues" evidence="4">
    <location>
        <begin position="177"/>
        <end position="209"/>
    </location>
</feature>
<comment type="similarity">
    <text evidence="1">Belongs to the DeSI family.</text>
</comment>
<dbReference type="InterPro" id="IPR042266">
    <property type="entry name" value="PPPDE_sf"/>
</dbReference>
<dbReference type="PANTHER" id="PTHR12378">
    <property type="entry name" value="DESUMOYLATING ISOPEPTIDASE"/>
    <property type="match status" value="1"/>
</dbReference>
<evidence type="ECO:0000256" key="3">
    <source>
        <dbReference type="ARBA" id="ARBA00022801"/>
    </source>
</evidence>
<dbReference type="OMA" id="WVNRMAY"/>
<dbReference type="GO" id="GO:0006508">
    <property type="term" value="P:proteolysis"/>
    <property type="evidence" value="ECO:0007669"/>
    <property type="project" value="UniProtKB-KW"/>
</dbReference>
<dbReference type="InterPro" id="IPR008580">
    <property type="entry name" value="PPPDE_dom"/>
</dbReference>
<dbReference type="SMART" id="SM01179">
    <property type="entry name" value="DUF862"/>
    <property type="match status" value="1"/>
</dbReference>
<proteinExistence type="inferred from homology"/>
<evidence type="ECO:0000256" key="4">
    <source>
        <dbReference type="SAM" id="MobiDB-lite"/>
    </source>
</evidence>
<sequence>MGGKSSKLESPAATSTSSTPVTLNVYDLTPLNKYTYWCGWGIFHSGIEVYGMEFGFGAHDYPASGVFEVEPKTCPGFTYRCSIPLGYTTMLPFEFREFIENMGSQYHGDSYHLMLKNCNTFTDHVCSQLTGNQIPRWVNRMAYFFGILCCCLLPKNLSIDAVRGELPYHGLRNAGSSTYSANSSVVKTESDSSGNGKSNFFPSPNSETTLIDADPKS</sequence>
<feature type="domain" description="PPPDE" evidence="5">
    <location>
        <begin position="19"/>
        <end position="157"/>
    </location>
</feature>
<feature type="region of interest" description="Disordered" evidence="4">
    <location>
        <begin position="177"/>
        <end position="217"/>
    </location>
</feature>
<reference evidence="7" key="1">
    <citation type="journal article" date="2017" name="Nat. Commun.">
        <title>The asparagus genome sheds light on the origin and evolution of a young Y chromosome.</title>
        <authorList>
            <person name="Harkess A."/>
            <person name="Zhou J."/>
            <person name="Xu C."/>
            <person name="Bowers J.E."/>
            <person name="Van der Hulst R."/>
            <person name="Ayyampalayam S."/>
            <person name="Mercati F."/>
            <person name="Riccardi P."/>
            <person name="McKain M.R."/>
            <person name="Kakrana A."/>
            <person name="Tang H."/>
            <person name="Ray J."/>
            <person name="Groenendijk J."/>
            <person name="Arikit S."/>
            <person name="Mathioni S.M."/>
            <person name="Nakano M."/>
            <person name="Shan H."/>
            <person name="Telgmann-Rauber A."/>
            <person name="Kanno A."/>
            <person name="Yue Z."/>
            <person name="Chen H."/>
            <person name="Li W."/>
            <person name="Chen Y."/>
            <person name="Xu X."/>
            <person name="Zhang Y."/>
            <person name="Luo S."/>
            <person name="Chen H."/>
            <person name="Gao J."/>
            <person name="Mao Z."/>
            <person name="Pires J.C."/>
            <person name="Luo M."/>
            <person name="Kudrna D."/>
            <person name="Wing R.A."/>
            <person name="Meyers B.C."/>
            <person name="Yi K."/>
            <person name="Kong H."/>
            <person name="Lavrijsen P."/>
            <person name="Sunseri F."/>
            <person name="Falavigna A."/>
            <person name="Ye Y."/>
            <person name="Leebens-Mack J.H."/>
            <person name="Chen G."/>
        </authorList>
    </citation>
    <scope>NUCLEOTIDE SEQUENCE [LARGE SCALE GENOMIC DNA]</scope>
    <source>
        <strain evidence="7">cv. DH0086</strain>
    </source>
</reference>
<accession>A0A5P1EWB0</accession>
<dbReference type="Gene3D" id="3.90.1720.30">
    <property type="entry name" value="PPPDE domains"/>
    <property type="match status" value="1"/>
</dbReference>
<gene>
    <name evidence="6" type="ORF">A4U43_C05F26670</name>
</gene>
<organism evidence="6 7">
    <name type="scientific">Asparagus officinalis</name>
    <name type="common">Garden asparagus</name>
    <dbReference type="NCBI Taxonomy" id="4686"/>
    <lineage>
        <taxon>Eukaryota</taxon>
        <taxon>Viridiplantae</taxon>
        <taxon>Streptophyta</taxon>
        <taxon>Embryophyta</taxon>
        <taxon>Tracheophyta</taxon>
        <taxon>Spermatophyta</taxon>
        <taxon>Magnoliopsida</taxon>
        <taxon>Liliopsida</taxon>
        <taxon>Asparagales</taxon>
        <taxon>Asparagaceae</taxon>
        <taxon>Asparagoideae</taxon>
        <taxon>Asparagus</taxon>
    </lineage>
</organism>
<dbReference type="EMBL" id="CM007385">
    <property type="protein sequence ID" value="ONK69783.1"/>
    <property type="molecule type" value="Genomic_DNA"/>
</dbReference>
<evidence type="ECO:0000256" key="2">
    <source>
        <dbReference type="ARBA" id="ARBA00022670"/>
    </source>
</evidence>
<evidence type="ECO:0000259" key="5">
    <source>
        <dbReference type="PROSITE" id="PS51858"/>
    </source>
</evidence>
<dbReference type="Proteomes" id="UP000243459">
    <property type="component" value="Chromosome 5"/>
</dbReference>
<dbReference type="PROSITE" id="PS51858">
    <property type="entry name" value="PPPDE"/>
    <property type="match status" value="1"/>
</dbReference>
<dbReference type="Pfam" id="PF05903">
    <property type="entry name" value="Peptidase_C97"/>
    <property type="match status" value="1"/>
</dbReference>
<dbReference type="AlphaFoldDB" id="A0A5P1EWB0"/>
<dbReference type="OrthoDB" id="412286at2759"/>
<protein>
    <recommendedName>
        <fullName evidence="5">PPPDE domain-containing protein</fullName>
    </recommendedName>
</protein>
<dbReference type="GO" id="GO:0016579">
    <property type="term" value="P:protein deubiquitination"/>
    <property type="evidence" value="ECO:0007669"/>
    <property type="project" value="TreeGrafter"/>
</dbReference>